<evidence type="ECO:0000259" key="4">
    <source>
        <dbReference type="SMART" id="SM01017"/>
    </source>
</evidence>
<gene>
    <name evidence="5" type="ORF">HICCMSTLAB_LOCUS13170</name>
</gene>
<feature type="domain" description="Arrestin C-terminal-like" evidence="4">
    <location>
        <begin position="458"/>
        <end position="591"/>
    </location>
</feature>
<evidence type="ECO:0000256" key="2">
    <source>
        <dbReference type="ARBA" id="ARBA00022606"/>
    </source>
</evidence>
<evidence type="ECO:0000256" key="1">
    <source>
        <dbReference type="ARBA" id="ARBA00005298"/>
    </source>
</evidence>
<dbReference type="InterPro" id="IPR050357">
    <property type="entry name" value="Arrestin_domain-protein"/>
</dbReference>
<dbReference type="Pfam" id="PF00339">
    <property type="entry name" value="Arrestin_N"/>
    <property type="match status" value="2"/>
</dbReference>
<feature type="domain" description="Arrestin C-terminal-like" evidence="4">
    <location>
        <begin position="170"/>
        <end position="302"/>
    </location>
</feature>
<keyword evidence="2" id="KW-0716">Sensory transduction</keyword>
<dbReference type="SUPFAM" id="SSF81296">
    <property type="entry name" value="E set domains"/>
    <property type="match status" value="4"/>
</dbReference>
<dbReference type="AlphaFoldDB" id="A0A8J2HQT7"/>
<dbReference type="SMART" id="SM01017">
    <property type="entry name" value="Arrestin_C"/>
    <property type="match status" value="2"/>
</dbReference>
<feature type="region of interest" description="Disordered" evidence="3">
    <location>
        <begin position="667"/>
        <end position="691"/>
    </location>
</feature>
<dbReference type="EMBL" id="CAJNRD030001124">
    <property type="protein sequence ID" value="CAG5108303.1"/>
    <property type="molecule type" value="Genomic_DNA"/>
</dbReference>
<evidence type="ECO:0000313" key="5">
    <source>
        <dbReference type="EMBL" id="CAG5108303.1"/>
    </source>
</evidence>
<accession>A0A8J2HQT7</accession>
<sequence length="756" mass="86531">MSSGINSFRIRLDKLTGNYHPGEKITGEVIIDLYKEKIVKALKLLVKGECDIAWTEVNNQDNSFAAKEKYIESYIILRRSENNDRVKINEGHNVFPFDFTLPYNIPSTFKHDCAEIKYNLIAIMERPWKFNHEVEKSFRVERLLPITETYLLGIDETDLENFSCWIPCFNKGHMRYRIRLPATGFACGERISFMINIDNKLSSVNITSISLLLIQKLKFTNREPLNNIKTQTNIIQRVTKRGPFQKISASLLEMDVQKLPLSHCQFCNYIDIKYLLHAIITVSGCHRAIQKTYEIVIGTKDLPDTPVSTREILNSNCATAPLESPYSTLPTELTTVVRWSPKVFKFNSKDFFGHDLYFREDICLFGEIGVNVIELPSGHHVYPFSYVLPENIPNSFEHSIGYVKYSIKAIMNKPWSDYKTSKIFTVVSPSGTQSEECASGIIDHKYIKNYSCIFPSISNGSLNYRIQLPKVMYSLGENIQAIVHLNNKSNSVQVTEIEMSLVQELKFYARIPYEKSMFKINLIKSTSQTGPFDKKSNVTINMRVPFITPSKLHHCKLIDISYQIYIFIHISGLHRKIKKSYNIFIGKNLSAQQPSLNSDLCGALSNDPYITSAGCNLEETLPYSDYPAQPVNSTQYPLRNNQNIIYDDQIDVQYPSSSSTPYLARASPQRFLPRNNNNSPFSSQPDSERQYRPSVINPIKTNDIGCLHSSEKFPTRQSPQWPTQFGETQYLQTTITSDFTSNYCIPPSYETAMTLL</sequence>
<dbReference type="GO" id="GO:0015031">
    <property type="term" value="P:protein transport"/>
    <property type="evidence" value="ECO:0007669"/>
    <property type="project" value="TreeGrafter"/>
</dbReference>
<organism evidence="5 6">
    <name type="scientific">Cotesia congregata</name>
    <name type="common">Parasitoid wasp</name>
    <name type="synonym">Apanteles congregatus</name>
    <dbReference type="NCBI Taxonomy" id="51543"/>
    <lineage>
        <taxon>Eukaryota</taxon>
        <taxon>Metazoa</taxon>
        <taxon>Ecdysozoa</taxon>
        <taxon>Arthropoda</taxon>
        <taxon>Hexapoda</taxon>
        <taxon>Insecta</taxon>
        <taxon>Pterygota</taxon>
        <taxon>Neoptera</taxon>
        <taxon>Endopterygota</taxon>
        <taxon>Hymenoptera</taxon>
        <taxon>Apocrita</taxon>
        <taxon>Ichneumonoidea</taxon>
        <taxon>Braconidae</taxon>
        <taxon>Microgastrinae</taxon>
        <taxon>Cotesia</taxon>
    </lineage>
</organism>
<dbReference type="Gene3D" id="2.60.40.640">
    <property type="match status" value="4"/>
</dbReference>
<dbReference type="InterPro" id="IPR011021">
    <property type="entry name" value="Arrestin-like_N"/>
</dbReference>
<dbReference type="InterPro" id="IPR014752">
    <property type="entry name" value="Arrestin-like_C"/>
</dbReference>
<dbReference type="PANTHER" id="PTHR11188">
    <property type="entry name" value="ARRESTIN DOMAIN CONTAINING PROTEIN"/>
    <property type="match status" value="1"/>
</dbReference>
<reference evidence="5" key="1">
    <citation type="submission" date="2021-04" db="EMBL/GenBank/DDBJ databases">
        <authorList>
            <person name="Chebbi M.A.C M."/>
        </authorList>
    </citation>
    <scope>NUCLEOTIDE SEQUENCE</scope>
</reference>
<protein>
    <submittedName>
        <fullName evidence="5">Similar to arrd-17: Arrestin domain-containing protein 17 (Caenorhabditis elegans)</fullName>
    </submittedName>
</protein>
<evidence type="ECO:0000313" key="6">
    <source>
        <dbReference type="Proteomes" id="UP000786811"/>
    </source>
</evidence>
<feature type="compositionally biased region" description="Polar residues" evidence="3">
    <location>
        <begin position="674"/>
        <end position="685"/>
    </location>
</feature>
<dbReference type="InterPro" id="IPR011022">
    <property type="entry name" value="Arrestin_C-like"/>
</dbReference>
<comment type="caution">
    <text evidence="5">The sequence shown here is derived from an EMBL/GenBank/DDBJ whole genome shotgun (WGS) entry which is preliminary data.</text>
</comment>
<comment type="similarity">
    <text evidence="1">Belongs to the arrestin family.</text>
</comment>
<keyword evidence="6" id="KW-1185">Reference proteome</keyword>
<dbReference type="Pfam" id="PF02752">
    <property type="entry name" value="Arrestin_C"/>
    <property type="match status" value="2"/>
</dbReference>
<evidence type="ECO:0000256" key="3">
    <source>
        <dbReference type="SAM" id="MobiDB-lite"/>
    </source>
</evidence>
<dbReference type="GO" id="GO:0005737">
    <property type="term" value="C:cytoplasm"/>
    <property type="evidence" value="ECO:0007669"/>
    <property type="project" value="TreeGrafter"/>
</dbReference>
<dbReference type="OrthoDB" id="2333384at2759"/>
<name>A0A8J2HQT7_COTCN</name>
<dbReference type="InterPro" id="IPR014756">
    <property type="entry name" value="Ig_E-set"/>
</dbReference>
<proteinExistence type="inferred from homology"/>
<dbReference type="Proteomes" id="UP000786811">
    <property type="component" value="Unassembled WGS sequence"/>
</dbReference>
<dbReference type="PANTHER" id="PTHR11188:SF176">
    <property type="entry name" value="ARRESTIN DOMAIN-CONTAINING PROTEIN 1"/>
    <property type="match status" value="1"/>
</dbReference>